<evidence type="ECO:0000256" key="4">
    <source>
        <dbReference type="ARBA" id="ARBA00023242"/>
    </source>
</evidence>
<gene>
    <name evidence="7" type="ORF">V6N11_040891</name>
</gene>
<evidence type="ECO:0000313" key="8">
    <source>
        <dbReference type="Proteomes" id="UP001396334"/>
    </source>
</evidence>
<evidence type="ECO:0000313" key="7">
    <source>
        <dbReference type="EMBL" id="KAK9012860.1"/>
    </source>
</evidence>
<evidence type="ECO:0000256" key="3">
    <source>
        <dbReference type="ARBA" id="ARBA00023163"/>
    </source>
</evidence>
<evidence type="ECO:0000256" key="5">
    <source>
        <dbReference type="SAM" id="Coils"/>
    </source>
</evidence>
<dbReference type="SMART" id="SM00353">
    <property type="entry name" value="HLH"/>
    <property type="match status" value="1"/>
</dbReference>
<name>A0ABR2RJ07_9ROSI</name>
<dbReference type="PANTHER" id="PTHR45959">
    <property type="entry name" value="BHLH TRANSCRIPTION FACTOR"/>
    <property type="match status" value="1"/>
</dbReference>
<feature type="domain" description="BHLH" evidence="6">
    <location>
        <begin position="121"/>
        <end position="170"/>
    </location>
</feature>
<dbReference type="InterPro" id="IPR011598">
    <property type="entry name" value="bHLH_dom"/>
</dbReference>
<evidence type="ECO:0000256" key="2">
    <source>
        <dbReference type="ARBA" id="ARBA00023015"/>
    </source>
</evidence>
<keyword evidence="2" id="KW-0805">Transcription regulation</keyword>
<dbReference type="Proteomes" id="UP001396334">
    <property type="component" value="Unassembled WGS sequence"/>
</dbReference>
<dbReference type="InterPro" id="IPR036638">
    <property type="entry name" value="HLH_DNA-bd_sf"/>
</dbReference>
<protein>
    <recommendedName>
        <fullName evidence="6">BHLH domain-containing protein</fullName>
    </recommendedName>
</protein>
<keyword evidence="3" id="KW-0804">Transcription</keyword>
<evidence type="ECO:0000256" key="1">
    <source>
        <dbReference type="ARBA" id="ARBA00004123"/>
    </source>
</evidence>
<accession>A0ABR2RJ07</accession>
<dbReference type="Pfam" id="PF00010">
    <property type="entry name" value="HLH"/>
    <property type="match status" value="1"/>
</dbReference>
<comment type="subcellular location">
    <subcellularLocation>
        <location evidence="1">Nucleus</location>
    </subcellularLocation>
</comment>
<keyword evidence="5" id="KW-0175">Coiled coil</keyword>
<dbReference type="EMBL" id="JBBPBN010000022">
    <property type="protein sequence ID" value="KAK9012860.1"/>
    <property type="molecule type" value="Genomic_DNA"/>
</dbReference>
<evidence type="ECO:0000259" key="6">
    <source>
        <dbReference type="PROSITE" id="PS50888"/>
    </source>
</evidence>
<dbReference type="InterPro" id="IPR052610">
    <property type="entry name" value="bHLH_transcription_regulator"/>
</dbReference>
<dbReference type="Gene3D" id="4.10.280.10">
    <property type="entry name" value="Helix-loop-helix DNA-binding domain"/>
    <property type="match status" value="1"/>
</dbReference>
<comment type="caution">
    <text evidence="7">The sequence shown here is derived from an EMBL/GenBank/DDBJ whole genome shotgun (WGS) entry which is preliminary data.</text>
</comment>
<keyword evidence="4" id="KW-0539">Nucleus</keyword>
<sequence>MEIASGKWLSELEMEDPTLFPQQYQMMNPIDSSFRDMNFQPFSSECNAYIHGWNSCITESHITPRIISFYNSNSSPAAIFREFYDVKPKDEVGNYWDGNMGYKEQYCSNKSGQVSRSRTPLHAQDHVIAERKRREKLSHSFISLSAIIPGLKKTDKASVLGDAIEYLKQLQDRVNVLEKQVANKTMESVIFVRKAQIFADDENFDGQSNNAFLEIEARVSDKDVLIKIHCKNNKGCISNIINEVEKLHLSVLNTSLLPFGQATLDITIAARMEAEFSMTVKDLVKSLRLALLK</sequence>
<dbReference type="PROSITE" id="PS50888">
    <property type="entry name" value="BHLH"/>
    <property type="match status" value="1"/>
</dbReference>
<feature type="coiled-coil region" evidence="5">
    <location>
        <begin position="160"/>
        <end position="187"/>
    </location>
</feature>
<keyword evidence="8" id="KW-1185">Reference proteome</keyword>
<proteinExistence type="predicted"/>
<organism evidence="7 8">
    <name type="scientific">Hibiscus sabdariffa</name>
    <name type="common">roselle</name>
    <dbReference type="NCBI Taxonomy" id="183260"/>
    <lineage>
        <taxon>Eukaryota</taxon>
        <taxon>Viridiplantae</taxon>
        <taxon>Streptophyta</taxon>
        <taxon>Embryophyta</taxon>
        <taxon>Tracheophyta</taxon>
        <taxon>Spermatophyta</taxon>
        <taxon>Magnoliopsida</taxon>
        <taxon>eudicotyledons</taxon>
        <taxon>Gunneridae</taxon>
        <taxon>Pentapetalae</taxon>
        <taxon>rosids</taxon>
        <taxon>malvids</taxon>
        <taxon>Malvales</taxon>
        <taxon>Malvaceae</taxon>
        <taxon>Malvoideae</taxon>
        <taxon>Hibiscus</taxon>
    </lineage>
</organism>
<reference evidence="7 8" key="1">
    <citation type="journal article" date="2024" name="G3 (Bethesda)">
        <title>Genome assembly of Hibiscus sabdariffa L. provides insights into metabolisms of medicinal natural products.</title>
        <authorList>
            <person name="Kim T."/>
        </authorList>
    </citation>
    <scope>NUCLEOTIDE SEQUENCE [LARGE SCALE GENOMIC DNA]</scope>
    <source>
        <strain evidence="7">TK-2024</strain>
        <tissue evidence="7">Old leaves</tissue>
    </source>
</reference>
<dbReference type="PANTHER" id="PTHR45959:SF73">
    <property type="entry name" value="TRANSCRIPTION FACTOR BHLH25"/>
    <property type="match status" value="1"/>
</dbReference>
<dbReference type="SUPFAM" id="SSF47459">
    <property type="entry name" value="HLH, helix-loop-helix DNA-binding domain"/>
    <property type="match status" value="1"/>
</dbReference>